<gene>
    <name evidence="1" type="ORF">HAX54_047703</name>
</gene>
<feature type="non-terminal residue" evidence="1">
    <location>
        <position position="1"/>
    </location>
</feature>
<reference evidence="1 2" key="1">
    <citation type="journal article" date="2021" name="BMC Genomics">
        <title>Datura genome reveals duplications of psychoactive alkaloid biosynthetic genes and high mutation rate following tissue culture.</title>
        <authorList>
            <person name="Rajewski A."/>
            <person name="Carter-House D."/>
            <person name="Stajich J."/>
            <person name="Litt A."/>
        </authorList>
    </citation>
    <scope>NUCLEOTIDE SEQUENCE [LARGE SCALE GENOMIC DNA]</scope>
    <source>
        <strain evidence="1">AR-01</strain>
    </source>
</reference>
<protein>
    <submittedName>
        <fullName evidence="1">Uncharacterized protein</fullName>
    </submittedName>
</protein>
<dbReference type="Proteomes" id="UP000823775">
    <property type="component" value="Unassembled WGS sequence"/>
</dbReference>
<keyword evidence="2" id="KW-1185">Reference proteome</keyword>
<sequence length="157" mass="18067">RRLLANVFEGEGIAADYGDGKAAQGFKTSRSYRKWVISWRERLDRFDKVEYSEGDFDEPLSNKARISEKNLCTKSSIPQIVFDTDTELTDLKESEDGENQVVHWKKHANGKSCTIGVDRNIRGRRELPLWMRGGEKNGKMEDFGKKAMNKGKFKYII</sequence>
<dbReference type="EMBL" id="JACEIK010000776">
    <property type="protein sequence ID" value="MCD7462071.1"/>
    <property type="molecule type" value="Genomic_DNA"/>
</dbReference>
<organism evidence="1 2">
    <name type="scientific">Datura stramonium</name>
    <name type="common">Jimsonweed</name>
    <name type="synonym">Common thornapple</name>
    <dbReference type="NCBI Taxonomy" id="4076"/>
    <lineage>
        <taxon>Eukaryota</taxon>
        <taxon>Viridiplantae</taxon>
        <taxon>Streptophyta</taxon>
        <taxon>Embryophyta</taxon>
        <taxon>Tracheophyta</taxon>
        <taxon>Spermatophyta</taxon>
        <taxon>Magnoliopsida</taxon>
        <taxon>eudicotyledons</taxon>
        <taxon>Gunneridae</taxon>
        <taxon>Pentapetalae</taxon>
        <taxon>asterids</taxon>
        <taxon>lamiids</taxon>
        <taxon>Solanales</taxon>
        <taxon>Solanaceae</taxon>
        <taxon>Solanoideae</taxon>
        <taxon>Datureae</taxon>
        <taxon>Datura</taxon>
    </lineage>
</organism>
<comment type="caution">
    <text evidence="1">The sequence shown here is derived from an EMBL/GenBank/DDBJ whole genome shotgun (WGS) entry which is preliminary data.</text>
</comment>
<evidence type="ECO:0000313" key="2">
    <source>
        <dbReference type="Proteomes" id="UP000823775"/>
    </source>
</evidence>
<accession>A0ABS8SSS3</accession>
<evidence type="ECO:0000313" key="1">
    <source>
        <dbReference type="EMBL" id="MCD7462071.1"/>
    </source>
</evidence>
<proteinExistence type="predicted"/>
<name>A0ABS8SSS3_DATST</name>